<feature type="region of interest" description="Disordered" evidence="3">
    <location>
        <begin position="87"/>
        <end position="128"/>
    </location>
</feature>
<feature type="compositionally biased region" description="Basic and acidic residues" evidence="3">
    <location>
        <begin position="92"/>
        <end position="116"/>
    </location>
</feature>
<name>L1I4H7_GUITC</name>
<dbReference type="RefSeq" id="XP_005818131.1">
    <property type="nucleotide sequence ID" value="XM_005818074.1"/>
</dbReference>
<organism evidence="5">
    <name type="scientific">Guillardia theta (strain CCMP2712)</name>
    <name type="common">Cryptophyte</name>
    <dbReference type="NCBI Taxonomy" id="905079"/>
    <lineage>
        <taxon>Eukaryota</taxon>
        <taxon>Cryptophyceae</taxon>
        <taxon>Pyrenomonadales</taxon>
        <taxon>Geminigeraceae</taxon>
        <taxon>Guillardia</taxon>
    </lineage>
</organism>
<dbReference type="PANTHER" id="PTHR12356">
    <property type="entry name" value="NUCLEAR MOVEMENT PROTEIN NUDC"/>
    <property type="match status" value="1"/>
</dbReference>
<dbReference type="Gene3D" id="2.60.40.790">
    <property type="match status" value="1"/>
</dbReference>
<dbReference type="SUPFAM" id="SSF49764">
    <property type="entry name" value="HSP20-like chaperones"/>
    <property type="match status" value="1"/>
</dbReference>
<dbReference type="OrthoDB" id="416217at2759"/>
<sequence>MGGAGSSSFRPLSLRGGSEPEASSKYDRVLWDMLQQHPDEIHFLNTVFNFLQRRTPCFNGPRAKDNYEILIDTLCHQKERYLQHIASGGTMRKPEPMQEEPRRVETRTEKKTETKTEPSPTTDVPITEETPADGKEIEAKDQLELVESNEGGGARQTGLQIPVNNGGRTDRYVWAQSLTEVTADIFLPPGMTPKMLKVETTADTLKVGELALGTFPEKIFPSETTWTVEKDILG</sequence>
<feature type="domain" description="CS" evidence="4">
    <location>
        <begin position="167"/>
        <end position="234"/>
    </location>
</feature>
<gene>
    <name evidence="5" type="ORF">GUITHDRAFT_122641</name>
</gene>
<dbReference type="InterPro" id="IPR037898">
    <property type="entry name" value="NudC_fam"/>
</dbReference>
<evidence type="ECO:0000256" key="2">
    <source>
        <dbReference type="ARBA" id="ARBA00022490"/>
    </source>
</evidence>
<dbReference type="InterPro" id="IPR008978">
    <property type="entry name" value="HSP20-like_chaperone"/>
</dbReference>
<dbReference type="STRING" id="905079.L1I4H7"/>
<feature type="compositionally biased region" description="Polar residues" evidence="3">
    <location>
        <begin position="1"/>
        <end position="10"/>
    </location>
</feature>
<evidence type="ECO:0000256" key="3">
    <source>
        <dbReference type="SAM" id="MobiDB-lite"/>
    </source>
</evidence>
<dbReference type="EMBL" id="JH993346">
    <property type="protein sequence ID" value="EKX31151.1"/>
    <property type="molecule type" value="Genomic_DNA"/>
</dbReference>
<evidence type="ECO:0000256" key="1">
    <source>
        <dbReference type="ARBA" id="ARBA00004496"/>
    </source>
</evidence>
<dbReference type="AlphaFoldDB" id="L1I4H7"/>
<dbReference type="HOGENOM" id="CLU_1191838_0_0_1"/>
<proteinExistence type="predicted"/>
<dbReference type="PaxDb" id="55529-EKX31151"/>
<feature type="region of interest" description="Disordered" evidence="3">
    <location>
        <begin position="1"/>
        <end position="22"/>
    </location>
</feature>
<dbReference type="PROSITE" id="PS51203">
    <property type="entry name" value="CS"/>
    <property type="match status" value="1"/>
</dbReference>
<evidence type="ECO:0000259" key="4">
    <source>
        <dbReference type="PROSITE" id="PS51203"/>
    </source>
</evidence>
<dbReference type="GO" id="GO:0006457">
    <property type="term" value="P:protein folding"/>
    <property type="evidence" value="ECO:0007669"/>
    <property type="project" value="TreeGrafter"/>
</dbReference>
<keyword evidence="2" id="KW-0963">Cytoplasm</keyword>
<evidence type="ECO:0000313" key="5">
    <source>
        <dbReference type="EMBL" id="EKX31151.1"/>
    </source>
</evidence>
<reference evidence="5" key="1">
    <citation type="journal article" date="2012" name="Nature">
        <title>Algal genomes reveal evolutionary mosaicism and the fate of nucleomorphs.</title>
        <authorList>
            <consortium name="DOE Joint Genome Institute"/>
            <person name="Curtis B.A."/>
            <person name="Tanifuji G."/>
            <person name="Burki F."/>
            <person name="Gruber A."/>
            <person name="Irimia M."/>
            <person name="Maruyama S."/>
            <person name="Arias M.C."/>
            <person name="Ball S.G."/>
            <person name="Gile G.H."/>
            <person name="Hirakawa Y."/>
            <person name="Hopkins J.F."/>
            <person name="Kuo A."/>
            <person name="Rensing S.A."/>
            <person name="Schmutz J."/>
            <person name="Symeonidi A."/>
            <person name="Elias M."/>
            <person name="Eveleigh R.J."/>
            <person name="Herman E.K."/>
            <person name="Klute M.J."/>
            <person name="Nakayama T."/>
            <person name="Obornik M."/>
            <person name="Reyes-Prieto A."/>
            <person name="Armbrust E.V."/>
            <person name="Aves S.J."/>
            <person name="Beiko R.G."/>
            <person name="Coutinho P."/>
            <person name="Dacks J.B."/>
            <person name="Durnford D.G."/>
            <person name="Fast N.M."/>
            <person name="Green B.R."/>
            <person name="Grisdale C.J."/>
            <person name="Hempel F."/>
            <person name="Henrissat B."/>
            <person name="Hoppner M.P."/>
            <person name="Ishida K."/>
            <person name="Kim E."/>
            <person name="Koreny L."/>
            <person name="Kroth P.G."/>
            <person name="Liu Y."/>
            <person name="Malik S.B."/>
            <person name="Maier U.G."/>
            <person name="McRose D."/>
            <person name="Mock T."/>
            <person name="Neilson J.A."/>
            <person name="Onodera N.T."/>
            <person name="Poole A.M."/>
            <person name="Pritham E.J."/>
            <person name="Richards T.A."/>
            <person name="Rocap G."/>
            <person name="Roy S.W."/>
            <person name="Sarai C."/>
            <person name="Schaack S."/>
            <person name="Shirato S."/>
            <person name="Slamovits C.H."/>
            <person name="Spencer D.F."/>
            <person name="Suzuki S."/>
            <person name="Worden A.Z."/>
            <person name="Zauner S."/>
            <person name="Barry K."/>
            <person name="Bell C."/>
            <person name="Bharti A.K."/>
            <person name="Crow J.A."/>
            <person name="Grimwood J."/>
            <person name="Kramer R."/>
            <person name="Lindquist E."/>
            <person name="Lucas S."/>
            <person name="Salamov A."/>
            <person name="McFadden G.I."/>
            <person name="Lane C.E."/>
            <person name="Keeling P.J."/>
            <person name="Gray M.W."/>
            <person name="Grigoriev I.V."/>
            <person name="Archibald J.M."/>
        </authorList>
    </citation>
    <scope>NUCLEOTIDE SEQUENCE</scope>
    <source>
        <strain evidence="5">CCMP2712</strain>
    </source>
</reference>
<protein>
    <recommendedName>
        <fullName evidence="4">CS domain-containing protein</fullName>
    </recommendedName>
</protein>
<dbReference type="Pfam" id="PF04969">
    <property type="entry name" value="CS"/>
    <property type="match status" value="1"/>
</dbReference>
<comment type="subcellular location">
    <subcellularLocation>
        <location evidence="1">Cytoplasm</location>
    </subcellularLocation>
</comment>
<dbReference type="GO" id="GO:0051082">
    <property type="term" value="F:unfolded protein binding"/>
    <property type="evidence" value="ECO:0007669"/>
    <property type="project" value="TreeGrafter"/>
</dbReference>
<dbReference type="PANTHER" id="PTHR12356:SF3">
    <property type="entry name" value="NUCLEAR MIGRATION PROTEIN NUDC"/>
    <property type="match status" value="1"/>
</dbReference>
<dbReference type="GeneID" id="17287874"/>
<dbReference type="KEGG" id="gtt:GUITHDRAFT_122641"/>
<feature type="non-terminal residue" evidence="5">
    <location>
        <position position="1"/>
    </location>
</feature>
<dbReference type="GO" id="GO:0005737">
    <property type="term" value="C:cytoplasm"/>
    <property type="evidence" value="ECO:0007669"/>
    <property type="project" value="UniProtKB-SubCell"/>
</dbReference>
<accession>L1I4H7</accession>
<dbReference type="InterPro" id="IPR007052">
    <property type="entry name" value="CS_dom"/>
</dbReference>